<dbReference type="AlphaFoldDB" id="A0A6N8ELD7"/>
<gene>
    <name evidence="1" type="ORF">GJ668_19075</name>
</gene>
<reference evidence="1 2" key="1">
    <citation type="submission" date="2019-11" db="EMBL/GenBank/DDBJ databases">
        <title>Whole-genome sequence of the anaerobic purple sulfur bacterium Allochromatium palmeri DSM 15591.</title>
        <authorList>
            <person name="Kyndt J.A."/>
            <person name="Meyer T.E."/>
        </authorList>
    </citation>
    <scope>NUCLEOTIDE SEQUENCE [LARGE SCALE GENOMIC DNA]</scope>
    <source>
        <strain evidence="1 2">DSM 15591</strain>
    </source>
</reference>
<name>A0A6N8ELD7_9GAMM</name>
<keyword evidence="2" id="KW-1185">Reference proteome</keyword>
<accession>A0A6N8ELD7</accession>
<dbReference type="RefSeq" id="WP_155451685.1">
    <property type="nucleotide sequence ID" value="NZ_WNKT01000081.1"/>
</dbReference>
<evidence type="ECO:0000313" key="1">
    <source>
        <dbReference type="EMBL" id="MTW23144.1"/>
    </source>
</evidence>
<dbReference type="EMBL" id="WNKT01000081">
    <property type="protein sequence ID" value="MTW23144.1"/>
    <property type="molecule type" value="Genomic_DNA"/>
</dbReference>
<comment type="caution">
    <text evidence="1">The sequence shown here is derived from an EMBL/GenBank/DDBJ whole genome shotgun (WGS) entry which is preliminary data.</text>
</comment>
<organism evidence="1 2">
    <name type="scientific">Allochromatium palmeri</name>
    <dbReference type="NCBI Taxonomy" id="231048"/>
    <lineage>
        <taxon>Bacteria</taxon>
        <taxon>Pseudomonadati</taxon>
        <taxon>Pseudomonadota</taxon>
        <taxon>Gammaproteobacteria</taxon>
        <taxon>Chromatiales</taxon>
        <taxon>Chromatiaceae</taxon>
        <taxon>Allochromatium</taxon>
    </lineage>
</organism>
<proteinExistence type="predicted"/>
<evidence type="ECO:0000313" key="2">
    <source>
        <dbReference type="Proteomes" id="UP000434044"/>
    </source>
</evidence>
<sequence>MTHIAQAEGIGLGRGKGGAAGAAGVLEVQGVATVITDQRIEIAVAVEVGEGRGGTLEKPTSLRPKGLVSAAWKFGVDIVAFSGSSEFG</sequence>
<dbReference type="Proteomes" id="UP000434044">
    <property type="component" value="Unassembled WGS sequence"/>
</dbReference>
<protein>
    <submittedName>
        <fullName evidence="1">Uncharacterized protein</fullName>
    </submittedName>
</protein>